<evidence type="ECO:0000256" key="2">
    <source>
        <dbReference type="SAM" id="MobiDB-lite"/>
    </source>
</evidence>
<feature type="region of interest" description="Disordered" evidence="2">
    <location>
        <begin position="296"/>
        <end position="327"/>
    </location>
</feature>
<sequence>MFNSFKNLSLFSSTVTPVNQSQQSTDELLSANSEDVDNQSQSQSTDSTTNNNNNNNNDNNNNTLNKLTNVVSNSGDTFKMLGSKFSMWTSNVITKIDEERKKLMEESEQKEKMSRVLKERLPPWMDFKLTDKVLHKEAVDKILDIKMSKKTFLQSPPIDSDYCQEFDDFLIQIATASLKYDKQLEKIRFIMVPRLVTLIRKEFNIIDGLNDRVVKSTAIQEDDSELTTTTTVDNNNSNNNSATTTTTTTSTSTTKITKQNSENDISNWEKELLSELDGFNNEELVVDLSMNNDLLDDLDNDNNNDNNLNVNSKQQQQLDEDSDSIDSDTIIDEELKREAELLKLTPPTIDSDDELMKEIESEIS</sequence>
<keyword evidence="4" id="KW-1185">Reference proteome</keyword>
<dbReference type="OMA" id="PPIDADY"/>
<name>D3B3B9_HETP5</name>
<evidence type="ECO:0000313" key="3">
    <source>
        <dbReference type="EMBL" id="EFA83817.1"/>
    </source>
</evidence>
<feature type="region of interest" description="Disordered" evidence="2">
    <location>
        <begin position="14"/>
        <end position="69"/>
    </location>
</feature>
<feature type="compositionally biased region" description="Acidic residues" evidence="2">
    <location>
        <begin position="318"/>
        <end position="327"/>
    </location>
</feature>
<keyword evidence="1" id="KW-0175">Coiled coil</keyword>
<feature type="compositionally biased region" description="Low complexity" evidence="2">
    <location>
        <begin position="38"/>
        <end position="69"/>
    </location>
</feature>
<accession>D3B3B9</accession>
<feature type="coiled-coil region" evidence="1">
    <location>
        <begin position="93"/>
        <end position="120"/>
    </location>
</feature>
<dbReference type="FunCoup" id="D3B3B9">
    <property type="interactions" value="96"/>
</dbReference>
<dbReference type="InterPro" id="IPR035925">
    <property type="entry name" value="BSD_dom_sf"/>
</dbReference>
<evidence type="ECO:0000256" key="1">
    <source>
        <dbReference type="SAM" id="Coils"/>
    </source>
</evidence>
<protein>
    <submittedName>
        <fullName evidence="3">Uncharacterized protein</fullName>
    </submittedName>
</protein>
<evidence type="ECO:0000313" key="4">
    <source>
        <dbReference type="Proteomes" id="UP000001396"/>
    </source>
</evidence>
<dbReference type="AlphaFoldDB" id="D3B3B9"/>
<proteinExistence type="predicted"/>
<dbReference type="GeneID" id="31358408"/>
<feature type="compositionally biased region" description="Polar residues" evidence="2">
    <location>
        <begin position="14"/>
        <end position="33"/>
    </location>
</feature>
<comment type="caution">
    <text evidence="3">The sequence shown here is derived from an EMBL/GenBank/DDBJ whole genome shotgun (WGS) entry which is preliminary data.</text>
</comment>
<dbReference type="SUPFAM" id="SSF140383">
    <property type="entry name" value="BSD domain-like"/>
    <property type="match status" value="1"/>
</dbReference>
<feature type="compositionally biased region" description="Low complexity" evidence="2">
    <location>
        <begin position="227"/>
        <end position="254"/>
    </location>
</feature>
<dbReference type="Gene3D" id="1.10.3970.10">
    <property type="entry name" value="BSD domain"/>
    <property type="match status" value="1"/>
</dbReference>
<dbReference type="InParanoid" id="D3B3B9"/>
<dbReference type="Proteomes" id="UP000001396">
    <property type="component" value="Unassembled WGS sequence"/>
</dbReference>
<feature type="region of interest" description="Disordered" evidence="2">
    <location>
        <begin position="342"/>
        <end position="364"/>
    </location>
</feature>
<feature type="compositionally biased region" description="Basic and acidic residues" evidence="2">
    <location>
        <begin position="354"/>
        <end position="364"/>
    </location>
</feature>
<gene>
    <name evidence="3" type="ORF">PPL_02885</name>
</gene>
<reference evidence="3 4" key="1">
    <citation type="journal article" date="2011" name="Genome Res.">
        <title>Phylogeny-wide analysis of social amoeba genomes highlights ancient origins for complex intercellular communication.</title>
        <authorList>
            <person name="Heidel A.J."/>
            <person name="Lawal H.M."/>
            <person name="Felder M."/>
            <person name="Schilde C."/>
            <person name="Helps N.R."/>
            <person name="Tunggal B."/>
            <person name="Rivero F."/>
            <person name="John U."/>
            <person name="Schleicher M."/>
            <person name="Eichinger L."/>
            <person name="Platzer M."/>
            <person name="Noegel A.A."/>
            <person name="Schaap P."/>
            <person name="Gloeckner G."/>
        </authorList>
    </citation>
    <scope>NUCLEOTIDE SEQUENCE [LARGE SCALE GENOMIC DNA]</scope>
    <source>
        <strain evidence="4">ATCC 26659 / Pp 5 / PN500</strain>
    </source>
</reference>
<dbReference type="RefSeq" id="XP_020435934.1">
    <property type="nucleotide sequence ID" value="XM_020573862.1"/>
</dbReference>
<feature type="region of interest" description="Disordered" evidence="2">
    <location>
        <begin position="226"/>
        <end position="263"/>
    </location>
</feature>
<organism evidence="3 4">
    <name type="scientific">Heterostelium pallidum (strain ATCC 26659 / Pp 5 / PN500)</name>
    <name type="common">Cellular slime mold</name>
    <name type="synonym">Polysphondylium pallidum</name>
    <dbReference type="NCBI Taxonomy" id="670386"/>
    <lineage>
        <taxon>Eukaryota</taxon>
        <taxon>Amoebozoa</taxon>
        <taxon>Evosea</taxon>
        <taxon>Eumycetozoa</taxon>
        <taxon>Dictyostelia</taxon>
        <taxon>Acytosteliales</taxon>
        <taxon>Acytosteliaceae</taxon>
        <taxon>Heterostelium</taxon>
    </lineage>
</organism>
<dbReference type="STRING" id="670386.D3B3B9"/>
<dbReference type="EMBL" id="ADBJ01000010">
    <property type="protein sequence ID" value="EFA83817.1"/>
    <property type="molecule type" value="Genomic_DNA"/>
</dbReference>